<organism evidence="5 6">
    <name type="scientific">Alcaligenes faecalis</name>
    <dbReference type="NCBI Taxonomy" id="511"/>
    <lineage>
        <taxon>Bacteria</taxon>
        <taxon>Pseudomonadati</taxon>
        <taxon>Pseudomonadota</taxon>
        <taxon>Betaproteobacteria</taxon>
        <taxon>Burkholderiales</taxon>
        <taxon>Alcaligenaceae</taxon>
        <taxon>Alcaligenes</taxon>
    </lineage>
</organism>
<sequence>MSALQPRSLNQETDAVDGKLEKTTPPLRVVHIIAGLGQGGAETVLFRLVTAPGQATEHIVISLGEEDVFGPQLRAADIPLYCLHMHSPLGFLKGLRSLTRVLREVQPDVVQTWMYHSDLIGGAAARLVGIPAVSWGIRNSGANLYQGSPKARMVAWLCARLSRFIPNLIVSCAENAARRHKQWGYRADIMKVIPNGYDLSRWHPDEQAREEVREELGLSLDTPVIGSVARWNPLKDHPNLLAALARSLHRHPGLRCLLIGDGMDSSNETLMRLLDQHQLRESVILMGRRSDVPRLMNALDVHVLSSSAEGFPNVVCEAMAAGVSNVVTDVGDAALIVGNEGWVVPPSNAEALAGAINSAVDELGAPSWQARHEHARERVARLFSLEGMVKNYTQAWKTLTAQYPPKRKRSRQALNVLTDDSSKKTRMLMFVVNNPAFFLSHRLPLAQAAQREGYDVHVATMDGPAVAEIERHGLHHHALPMTRSGTNPLQELQTIWALWRLFRRERPELVHAVTIKPVLYGGIAARLAGVPGFLAAVSGLGYVFTKRDKSFDPVRWIALQLYRIALGHPNSRVIFQNSNDRDVLLEDRVVKRDQCILIRGSGVDLHEFQSVPEPEGPPVALMVSRLLVDKGVREFVEAARISAAQGSPVKWVLAGSPDPGNPASISEQEWQNWQKQGVVECLGERSDIAQLYAQSHIAVLPSYREGLPKSLVEAAACGRAVVTTDVPGCRDAIEPGVTGVLVPVRNAQALAAAVMELGEDTAKRQAMGAESRRLAEEAFDIGRISEAHLDLYQYLSR</sequence>
<reference evidence="5 6" key="2">
    <citation type="submission" date="2018-05" db="EMBL/GenBank/DDBJ databases">
        <authorList>
            <person name="Lanie J.A."/>
            <person name="Ng W.-L."/>
            <person name="Kazmierczak K.M."/>
            <person name="Andrzejewski T.M."/>
            <person name="Davidsen T.M."/>
            <person name="Wayne K.J."/>
            <person name="Tettelin H."/>
            <person name="Glass J.I."/>
            <person name="Rusch D."/>
            <person name="Podicherti R."/>
            <person name="Tsui H.-C.T."/>
            <person name="Winkler M.E."/>
        </authorList>
    </citation>
    <scope>NUCLEOTIDE SEQUENCE [LARGE SCALE GENOMIC DNA]</scope>
    <source>
        <strain evidence="5 6">YBY</strain>
    </source>
</reference>
<protein>
    <submittedName>
        <fullName evidence="5">Glycosyl transferase</fullName>
    </submittedName>
</protein>
<dbReference type="Pfam" id="PF00534">
    <property type="entry name" value="Glycos_transf_1"/>
    <property type="match status" value="2"/>
</dbReference>
<dbReference type="AlphaFoldDB" id="A0A2U2BLA1"/>
<feature type="region of interest" description="Disordered" evidence="1">
    <location>
        <begin position="1"/>
        <end position="20"/>
    </location>
</feature>
<dbReference type="Gene3D" id="3.40.50.2000">
    <property type="entry name" value="Glycogen Phosphorylase B"/>
    <property type="match status" value="4"/>
</dbReference>
<dbReference type="SUPFAM" id="SSF53756">
    <property type="entry name" value="UDP-Glycosyltransferase/glycogen phosphorylase"/>
    <property type="match status" value="2"/>
</dbReference>
<name>A0A2U2BLA1_ALCFA</name>
<evidence type="ECO:0000259" key="4">
    <source>
        <dbReference type="Pfam" id="PF13477"/>
    </source>
</evidence>
<dbReference type="PANTHER" id="PTHR12526">
    <property type="entry name" value="GLYCOSYLTRANSFERASE"/>
    <property type="match status" value="1"/>
</dbReference>
<feature type="domain" description="Glycosyl transferase family 1" evidence="2">
    <location>
        <begin position="607"/>
        <end position="772"/>
    </location>
</feature>
<comment type="caution">
    <text evidence="5">The sequence shown here is derived from an EMBL/GenBank/DDBJ whole genome shotgun (WGS) entry which is preliminary data.</text>
</comment>
<dbReference type="STRING" id="511.UZ73_07750"/>
<dbReference type="InterPro" id="IPR028098">
    <property type="entry name" value="Glyco_trans_4-like_N"/>
</dbReference>
<dbReference type="Proteomes" id="UP000245216">
    <property type="component" value="Unassembled WGS sequence"/>
</dbReference>
<evidence type="ECO:0000256" key="1">
    <source>
        <dbReference type="SAM" id="MobiDB-lite"/>
    </source>
</evidence>
<gene>
    <name evidence="5" type="ORF">DF183_08725</name>
</gene>
<evidence type="ECO:0000259" key="2">
    <source>
        <dbReference type="Pfam" id="PF00534"/>
    </source>
</evidence>
<reference evidence="5 6" key="1">
    <citation type="submission" date="2018-05" db="EMBL/GenBank/DDBJ databases">
        <title>Genome Sequence of an Efficient Indole-Degrading Bacterium, Alcaligenes sp.YBY.</title>
        <authorList>
            <person name="Yang B."/>
        </authorList>
    </citation>
    <scope>NUCLEOTIDE SEQUENCE [LARGE SCALE GENOMIC DNA]</scope>
    <source>
        <strain evidence="5 6">YBY</strain>
    </source>
</reference>
<dbReference type="Pfam" id="PF13439">
    <property type="entry name" value="Glyco_transf_4"/>
    <property type="match status" value="1"/>
</dbReference>
<evidence type="ECO:0000259" key="3">
    <source>
        <dbReference type="Pfam" id="PF13439"/>
    </source>
</evidence>
<evidence type="ECO:0000313" key="5">
    <source>
        <dbReference type="EMBL" id="PWE14772.1"/>
    </source>
</evidence>
<dbReference type="CDD" id="cd03808">
    <property type="entry name" value="GT4_CapM-like"/>
    <property type="match status" value="1"/>
</dbReference>
<dbReference type="Pfam" id="PF13477">
    <property type="entry name" value="Glyco_trans_4_2"/>
    <property type="match status" value="1"/>
</dbReference>
<dbReference type="CDD" id="cd03807">
    <property type="entry name" value="GT4_WbnK-like"/>
    <property type="match status" value="1"/>
</dbReference>
<accession>A0A2U2BLA1</accession>
<feature type="compositionally biased region" description="Polar residues" evidence="1">
    <location>
        <begin position="1"/>
        <end position="13"/>
    </location>
</feature>
<feature type="domain" description="Glycosyltransferase subfamily 4-like N-terminal" evidence="3">
    <location>
        <begin position="39"/>
        <end position="201"/>
    </location>
</feature>
<dbReference type="EMBL" id="QEXO01000002">
    <property type="protein sequence ID" value="PWE14772.1"/>
    <property type="molecule type" value="Genomic_DNA"/>
</dbReference>
<dbReference type="PANTHER" id="PTHR12526:SF630">
    <property type="entry name" value="GLYCOSYLTRANSFERASE"/>
    <property type="match status" value="1"/>
</dbReference>
<proteinExistence type="predicted"/>
<keyword evidence="5" id="KW-0808">Transferase</keyword>
<dbReference type="GO" id="GO:0016757">
    <property type="term" value="F:glycosyltransferase activity"/>
    <property type="evidence" value="ECO:0007669"/>
    <property type="project" value="InterPro"/>
</dbReference>
<dbReference type="InterPro" id="IPR001296">
    <property type="entry name" value="Glyco_trans_1"/>
</dbReference>
<feature type="domain" description="Glycosyltransferase subfamily 4-like N-terminal" evidence="4">
    <location>
        <begin position="435"/>
        <end position="569"/>
    </location>
</feature>
<feature type="domain" description="Glycosyl transferase family 1" evidence="2">
    <location>
        <begin position="209"/>
        <end position="361"/>
    </location>
</feature>
<evidence type="ECO:0000313" key="6">
    <source>
        <dbReference type="Proteomes" id="UP000245216"/>
    </source>
</evidence>